<dbReference type="Proteomes" id="UP000467840">
    <property type="component" value="Chromosome 9"/>
</dbReference>
<dbReference type="CDD" id="cd03784">
    <property type="entry name" value="GT1_Gtf-like"/>
    <property type="match status" value="1"/>
</dbReference>
<feature type="region of interest" description="Disordered" evidence="2">
    <location>
        <begin position="1"/>
        <end position="22"/>
    </location>
</feature>
<dbReference type="EMBL" id="JAAGAX010000008">
    <property type="protein sequence ID" value="KAF2307370.1"/>
    <property type="molecule type" value="Genomic_DNA"/>
</dbReference>
<dbReference type="AlphaFoldDB" id="A0A6A6M109"/>
<dbReference type="InterPro" id="IPR002213">
    <property type="entry name" value="UDP_glucos_trans"/>
</dbReference>
<name>A0A6A6M109_HEVBR</name>
<dbReference type="FunFam" id="3.40.50.2000:FF:000009">
    <property type="entry name" value="Sterol 3-beta-glucosyltransferase UGT80A2"/>
    <property type="match status" value="1"/>
</dbReference>
<dbReference type="GO" id="GO:0016906">
    <property type="term" value="F:sterol 3-beta-glucosyltransferase activity"/>
    <property type="evidence" value="ECO:0007669"/>
    <property type="project" value="UniProtKB-ARBA"/>
</dbReference>
<evidence type="ECO:0000313" key="6">
    <source>
        <dbReference type="EMBL" id="KAF2307370.1"/>
    </source>
</evidence>
<dbReference type="PANTHER" id="PTHR48050">
    <property type="entry name" value="STEROL 3-BETA-GLUCOSYLTRANSFERASE"/>
    <property type="match status" value="1"/>
</dbReference>
<evidence type="ECO:0000313" key="7">
    <source>
        <dbReference type="Proteomes" id="UP000467840"/>
    </source>
</evidence>
<dbReference type="Pfam" id="PF06722">
    <property type="entry name" value="EryCIII-like_C"/>
    <property type="match status" value="1"/>
</dbReference>
<evidence type="ECO:0000259" key="4">
    <source>
        <dbReference type="Pfam" id="PF03033"/>
    </source>
</evidence>
<evidence type="ECO:0000256" key="1">
    <source>
        <dbReference type="ARBA" id="ARBA00022679"/>
    </source>
</evidence>
<keyword evidence="3" id="KW-1133">Transmembrane helix</keyword>
<keyword evidence="1" id="KW-0808">Transferase</keyword>
<feature type="compositionally biased region" description="Low complexity" evidence="2">
    <location>
        <begin position="1"/>
        <end position="16"/>
    </location>
</feature>
<dbReference type="InterPro" id="IPR010610">
    <property type="entry name" value="EryCIII-like_C"/>
</dbReference>
<evidence type="ECO:0000259" key="5">
    <source>
        <dbReference type="Pfam" id="PF06722"/>
    </source>
</evidence>
<organism evidence="6 7">
    <name type="scientific">Hevea brasiliensis</name>
    <name type="common">Para rubber tree</name>
    <name type="synonym">Siphonia brasiliensis</name>
    <dbReference type="NCBI Taxonomy" id="3981"/>
    <lineage>
        <taxon>Eukaryota</taxon>
        <taxon>Viridiplantae</taxon>
        <taxon>Streptophyta</taxon>
        <taxon>Embryophyta</taxon>
        <taxon>Tracheophyta</taxon>
        <taxon>Spermatophyta</taxon>
        <taxon>Magnoliopsida</taxon>
        <taxon>eudicotyledons</taxon>
        <taxon>Gunneridae</taxon>
        <taxon>Pentapetalae</taxon>
        <taxon>rosids</taxon>
        <taxon>fabids</taxon>
        <taxon>Malpighiales</taxon>
        <taxon>Euphorbiaceae</taxon>
        <taxon>Crotonoideae</taxon>
        <taxon>Micrandreae</taxon>
        <taxon>Hevea</taxon>
    </lineage>
</organism>
<dbReference type="Gene3D" id="3.40.50.2000">
    <property type="entry name" value="Glycogen Phosphorylase B"/>
    <property type="match status" value="2"/>
</dbReference>
<dbReference type="GO" id="GO:0005975">
    <property type="term" value="P:carbohydrate metabolic process"/>
    <property type="evidence" value="ECO:0007669"/>
    <property type="project" value="InterPro"/>
</dbReference>
<accession>A0A6A6M109</accession>
<feature type="transmembrane region" description="Helical" evidence="3">
    <location>
        <begin position="50"/>
        <end position="74"/>
    </location>
</feature>
<dbReference type="SUPFAM" id="SSF53756">
    <property type="entry name" value="UDP-Glycosyltransferase/glycogen phosphorylase"/>
    <property type="match status" value="1"/>
</dbReference>
<dbReference type="InterPro" id="IPR004276">
    <property type="entry name" value="GlycoTrans_28_N"/>
</dbReference>
<feature type="domain" description="Erythromycin biosynthesis protein CIII-like C-terminal" evidence="5">
    <location>
        <begin position="359"/>
        <end position="443"/>
    </location>
</feature>
<keyword evidence="7" id="KW-1185">Reference proteome</keyword>
<gene>
    <name evidence="6" type="ORF">GH714_026672</name>
</gene>
<proteinExistence type="predicted"/>
<keyword evidence="3" id="KW-0812">Transmembrane</keyword>
<dbReference type="Pfam" id="PF03033">
    <property type="entry name" value="Glyco_transf_28"/>
    <property type="match status" value="1"/>
</dbReference>
<evidence type="ECO:0000256" key="3">
    <source>
        <dbReference type="SAM" id="Phobius"/>
    </source>
</evidence>
<sequence length="462" mass="51248">MSGETSTTGESDSGSSHQGKSGGYGETYNLRILTAKFDDRIPFKKKPVEMIWDFILLIGVIFFINVSSVSNYFIDLQMLNDGTVQLEVPGDIKPLRMDLAKVAQDECTKEEPFDTAEPYDIPPLQIVMLIVGTQGDVQPFIAIGKRLQEDGHRVRLATHLNFKDFVLTAGLEFFPLGGDPKVLTGYMVENKGFLPSAPSEIPIQRQQIRDIVFSLLPACKDPDPDTNIPFKEDPPAYGHTHIAEALEVPIHIFFTMPWMPTSEFPHPLSRVKQPVAYKGAKIDVVGFCFLNLASNYEPADSLVEWLEGGDPPIYIGFGSLPLQEPEKMTHIIVRALEETGQRGIINKGWGDLGNLAESKESVYLLDNCPHDWLFSRCKAVVHHCGAGTTAAGLKVGCPTTIVSFFGDQPFWGERVHAKGLGPAPIPVDEFSLEKLVDAIYFMLDPKVGMYFLSSLLRYRSLL</sequence>
<feature type="domain" description="Glycosyltransferase family 28 N-terminal" evidence="4">
    <location>
        <begin position="126"/>
        <end position="264"/>
    </location>
</feature>
<reference evidence="6 7" key="1">
    <citation type="journal article" date="2020" name="Mol. Plant">
        <title>The Chromosome-Based Rubber Tree Genome Provides New Insights into Spurge Genome Evolution and Rubber Biosynthesis.</title>
        <authorList>
            <person name="Liu J."/>
            <person name="Shi C."/>
            <person name="Shi C.C."/>
            <person name="Li W."/>
            <person name="Zhang Q.J."/>
            <person name="Zhang Y."/>
            <person name="Li K."/>
            <person name="Lu H.F."/>
            <person name="Shi C."/>
            <person name="Zhu S.T."/>
            <person name="Xiao Z.Y."/>
            <person name="Nan H."/>
            <person name="Yue Y."/>
            <person name="Zhu X.G."/>
            <person name="Wu Y."/>
            <person name="Hong X.N."/>
            <person name="Fan G.Y."/>
            <person name="Tong Y."/>
            <person name="Zhang D."/>
            <person name="Mao C.L."/>
            <person name="Liu Y.L."/>
            <person name="Hao S.J."/>
            <person name="Liu W.Q."/>
            <person name="Lv M.Q."/>
            <person name="Zhang H.B."/>
            <person name="Liu Y."/>
            <person name="Hu-Tang G.R."/>
            <person name="Wang J.P."/>
            <person name="Wang J.H."/>
            <person name="Sun Y.H."/>
            <person name="Ni S.B."/>
            <person name="Chen W.B."/>
            <person name="Zhang X.C."/>
            <person name="Jiao Y.N."/>
            <person name="Eichler E.E."/>
            <person name="Li G.H."/>
            <person name="Liu X."/>
            <person name="Gao L.Z."/>
        </authorList>
    </citation>
    <scope>NUCLEOTIDE SEQUENCE [LARGE SCALE GENOMIC DNA]</scope>
    <source>
        <strain evidence="7">cv. GT1</strain>
        <tissue evidence="6">Leaf</tissue>
    </source>
</reference>
<comment type="caution">
    <text evidence="6">The sequence shown here is derived from an EMBL/GenBank/DDBJ whole genome shotgun (WGS) entry which is preliminary data.</text>
</comment>
<dbReference type="InterPro" id="IPR050426">
    <property type="entry name" value="Glycosyltransferase_28"/>
</dbReference>
<evidence type="ECO:0000256" key="2">
    <source>
        <dbReference type="SAM" id="MobiDB-lite"/>
    </source>
</evidence>
<protein>
    <submittedName>
        <fullName evidence="6">Uncharacterized protein</fullName>
    </submittedName>
</protein>
<keyword evidence="3" id="KW-0472">Membrane</keyword>
<dbReference type="PANTHER" id="PTHR48050:SF2">
    <property type="entry name" value="STEROL 3-BETA-GLUCOSYLTRANSFERASE UGT80A2-LIKE"/>
    <property type="match status" value="1"/>
</dbReference>